<evidence type="ECO:0000313" key="9">
    <source>
        <dbReference type="EMBL" id="NPE15176.1"/>
    </source>
</evidence>
<dbReference type="Pfam" id="PF04542">
    <property type="entry name" value="Sigma70_r2"/>
    <property type="match status" value="1"/>
</dbReference>
<proteinExistence type="inferred from homology"/>
<keyword evidence="2 6" id="KW-0805">Transcription regulation</keyword>
<accession>A0ABX2AX76</accession>
<organism evidence="9 10">
    <name type="scientific">Xylanibacter rodentium</name>
    <dbReference type="NCBI Taxonomy" id="2736289"/>
    <lineage>
        <taxon>Bacteria</taxon>
        <taxon>Pseudomonadati</taxon>
        <taxon>Bacteroidota</taxon>
        <taxon>Bacteroidia</taxon>
        <taxon>Bacteroidales</taxon>
        <taxon>Prevotellaceae</taxon>
        <taxon>Xylanibacter</taxon>
    </lineage>
</organism>
<evidence type="ECO:0000256" key="1">
    <source>
        <dbReference type="ARBA" id="ARBA00010641"/>
    </source>
</evidence>
<dbReference type="PROSITE" id="PS01063">
    <property type="entry name" value="SIGMA70_ECF"/>
    <property type="match status" value="1"/>
</dbReference>
<dbReference type="InterPro" id="IPR013249">
    <property type="entry name" value="RNA_pol_sigma70_r4_t2"/>
</dbReference>
<evidence type="ECO:0000256" key="5">
    <source>
        <dbReference type="ARBA" id="ARBA00023163"/>
    </source>
</evidence>
<comment type="similarity">
    <text evidence="1 6">Belongs to the sigma-70 factor family. ECF subfamily.</text>
</comment>
<dbReference type="InterPro" id="IPR013324">
    <property type="entry name" value="RNA_pol_sigma_r3/r4-like"/>
</dbReference>
<dbReference type="InterPro" id="IPR039425">
    <property type="entry name" value="RNA_pol_sigma-70-like"/>
</dbReference>
<keyword evidence="10" id="KW-1185">Reference proteome</keyword>
<name>A0ABX2AX76_9BACT</name>
<keyword evidence="5 6" id="KW-0804">Transcription</keyword>
<evidence type="ECO:0000313" key="10">
    <source>
        <dbReference type="Proteomes" id="UP001193734"/>
    </source>
</evidence>
<dbReference type="RefSeq" id="WP_172178441.1">
    <property type="nucleotide sequence ID" value="NZ_CASGIA010000032.1"/>
</dbReference>
<gene>
    <name evidence="9" type="ORF">HPS55_12765</name>
</gene>
<evidence type="ECO:0000256" key="6">
    <source>
        <dbReference type="RuleBase" id="RU000716"/>
    </source>
</evidence>
<dbReference type="InterPro" id="IPR014284">
    <property type="entry name" value="RNA_pol_sigma-70_dom"/>
</dbReference>
<keyword evidence="3 6" id="KW-0731">Sigma factor</keyword>
<comment type="caution">
    <text evidence="9">The sequence shown here is derived from an EMBL/GenBank/DDBJ whole genome shotgun (WGS) entry which is preliminary data.</text>
</comment>
<evidence type="ECO:0000259" key="8">
    <source>
        <dbReference type="Pfam" id="PF08281"/>
    </source>
</evidence>
<dbReference type="GeneID" id="82158641"/>
<protein>
    <recommendedName>
        <fullName evidence="6">RNA polymerase sigma factor</fullName>
    </recommendedName>
</protein>
<dbReference type="Pfam" id="PF08281">
    <property type="entry name" value="Sigma70_r4_2"/>
    <property type="match status" value="1"/>
</dbReference>
<evidence type="ECO:0000256" key="3">
    <source>
        <dbReference type="ARBA" id="ARBA00023082"/>
    </source>
</evidence>
<evidence type="ECO:0000256" key="4">
    <source>
        <dbReference type="ARBA" id="ARBA00023125"/>
    </source>
</evidence>
<reference evidence="9 10" key="1">
    <citation type="submission" date="2020-05" db="EMBL/GenBank/DDBJ databases">
        <title>Distinct polysaccharide utilization as determinants for interspecies competition between intestinal Prevotella spp.</title>
        <authorList>
            <person name="Galvez E.J.C."/>
            <person name="Iljazovic A."/>
            <person name="Strowig T."/>
        </authorList>
    </citation>
    <scope>NUCLEOTIDE SEQUENCE [LARGE SCALE GENOMIC DNA]</scope>
    <source>
        <strain evidence="9 10">PROD</strain>
    </source>
</reference>
<dbReference type="Gene3D" id="1.10.1740.10">
    <property type="match status" value="1"/>
</dbReference>
<dbReference type="InterPro" id="IPR007627">
    <property type="entry name" value="RNA_pol_sigma70_r2"/>
</dbReference>
<dbReference type="InterPro" id="IPR000838">
    <property type="entry name" value="RNA_pol_sigma70_ECF_CS"/>
</dbReference>
<keyword evidence="4 6" id="KW-0238">DNA-binding</keyword>
<sequence>MDESKLIARILDGHTDDYGYFIERYGDSVASLVARLVPCHEDAEELVQDAFISGFNHIGSFLGHASFHTWISRIAYRCAISHLRRKRITYVEIDERTPVTDAEIDDVMADSRRAELLERAIDRLRPDEKTLLTLYYYDNMPMKDIAYITGIEPGNVATKLHRIRKKLYLIIKKDDNGERI</sequence>
<dbReference type="SUPFAM" id="SSF88659">
    <property type="entry name" value="Sigma3 and sigma4 domains of RNA polymerase sigma factors"/>
    <property type="match status" value="1"/>
</dbReference>
<dbReference type="Proteomes" id="UP001193734">
    <property type="component" value="Unassembled WGS sequence"/>
</dbReference>
<dbReference type="Gene3D" id="1.10.10.10">
    <property type="entry name" value="Winged helix-like DNA-binding domain superfamily/Winged helix DNA-binding domain"/>
    <property type="match status" value="1"/>
</dbReference>
<dbReference type="EMBL" id="JABKKE010000029">
    <property type="protein sequence ID" value="NPE15176.1"/>
    <property type="molecule type" value="Genomic_DNA"/>
</dbReference>
<evidence type="ECO:0000259" key="7">
    <source>
        <dbReference type="Pfam" id="PF04542"/>
    </source>
</evidence>
<dbReference type="InterPro" id="IPR036388">
    <property type="entry name" value="WH-like_DNA-bd_sf"/>
</dbReference>
<dbReference type="InterPro" id="IPR013325">
    <property type="entry name" value="RNA_pol_sigma_r2"/>
</dbReference>
<evidence type="ECO:0000256" key="2">
    <source>
        <dbReference type="ARBA" id="ARBA00023015"/>
    </source>
</evidence>
<feature type="domain" description="RNA polymerase sigma-70 region 2" evidence="7">
    <location>
        <begin position="21"/>
        <end position="87"/>
    </location>
</feature>
<dbReference type="SUPFAM" id="SSF88946">
    <property type="entry name" value="Sigma2 domain of RNA polymerase sigma factors"/>
    <property type="match status" value="1"/>
</dbReference>
<dbReference type="PANTHER" id="PTHR43133">
    <property type="entry name" value="RNA POLYMERASE ECF-TYPE SIGMA FACTO"/>
    <property type="match status" value="1"/>
</dbReference>
<dbReference type="NCBIfam" id="TIGR02937">
    <property type="entry name" value="sigma70-ECF"/>
    <property type="match status" value="1"/>
</dbReference>
<feature type="domain" description="RNA polymerase sigma factor 70 region 4 type 2" evidence="8">
    <location>
        <begin position="115"/>
        <end position="167"/>
    </location>
</feature>
<dbReference type="CDD" id="cd06171">
    <property type="entry name" value="Sigma70_r4"/>
    <property type="match status" value="1"/>
</dbReference>
<dbReference type="PANTHER" id="PTHR43133:SF45">
    <property type="entry name" value="RNA POLYMERASE ECF-TYPE SIGMA FACTOR"/>
    <property type="match status" value="1"/>
</dbReference>